<evidence type="ECO:0000313" key="2">
    <source>
        <dbReference type="EMBL" id="OLP79904.1"/>
    </source>
</evidence>
<proteinExistence type="predicted"/>
<gene>
    <name evidence="2" type="ORF">AK812_SmicGene39751</name>
</gene>
<dbReference type="Proteomes" id="UP000186817">
    <property type="component" value="Unassembled WGS sequence"/>
</dbReference>
<organism evidence="2 3">
    <name type="scientific">Symbiodinium microadriaticum</name>
    <name type="common">Dinoflagellate</name>
    <name type="synonym">Zooxanthella microadriatica</name>
    <dbReference type="NCBI Taxonomy" id="2951"/>
    <lineage>
        <taxon>Eukaryota</taxon>
        <taxon>Sar</taxon>
        <taxon>Alveolata</taxon>
        <taxon>Dinophyceae</taxon>
        <taxon>Suessiales</taxon>
        <taxon>Symbiodiniaceae</taxon>
        <taxon>Symbiodinium</taxon>
    </lineage>
</organism>
<evidence type="ECO:0000313" key="3">
    <source>
        <dbReference type="Proteomes" id="UP000186817"/>
    </source>
</evidence>
<evidence type="ECO:0000256" key="1">
    <source>
        <dbReference type="SAM" id="MobiDB-lite"/>
    </source>
</evidence>
<protein>
    <submittedName>
        <fullName evidence="2">Uncharacterized protein</fullName>
    </submittedName>
</protein>
<comment type="caution">
    <text evidence="2">The sequence shown here is derived from an EMBL/GenBank/DDBJ whole genome shotgun (WGS) entry which is preliminary data.</text>
</comment>
<sequence>MLEGNSRVELRELEAQCGRFNEAIALLRKEGPAILESRIKVSSADVRLLSIMASGSLSATPQRDIPANYVHVGGLHVHPTLYKTVEDSRRVRCIEDGSVDYPERMAFMYWQKWRKDTASRPTKKKDGRSTTLQQENKVWRETMEFLYDDFDAETEEEYEEEEEEEVVEPRHTPAGKGRVAERSGPPSSAGTGGPVSADSLQAELRELYRPDQVFLGDLEKLTSKATILSEEYAKDRDEIEKEIACLGELILALGGKTSSDPGKEHDLAGRIQHSSLDIPHG</sequence>
<dbReference type="AlphaFoldDB" id="A0A1Q9CAD7"/>
<feature type="region of interest" description="Disordered" evidence="1">
    <location>
        <begin position="153"/>
        <end position="200"/>
    </location>
</feature>
<feature type="compositionally biased region" description="Acidic residues" evidence="1">
    <location>
        <begin position="153"/>
        <end position="166"/>
    </location>
</feature>
<keyword evidence="3" id="KW-1185">Reference proteome</keyword>
<dbReference type="EMBL" id="LSRX01001436">
    <property type="protein sequence ID" value="OLP79904.1"/>
    <property type="molecule type" value="Genomic_DNA"/>
</dbReference>
<dbReference type="OrthoDB" id="10460864at2759"/>
<name>A0A1Q9CAD7_SYMMI</name>
<accession>A0A1Q9CAD7</accession>
<reference evidence="2 3" key="1">
    <citation type="submission" date="2016-02" db="EMBL/GenBank/DDBJ databases">
        <title>Genome analysis of coral dinoflagellate symbionts highlights evolutionary adaptations to a symbiotic lifestyle.</title>
        <authorList>
            <person name="Aranda M."/>
            <person name="Li Y."/>
            <person name="Liew Y.J."/>
            <person name="Baumgarten S."/>
            <person name="Simakov O."/>
            <person name="Wilson M."/>
            <person name="Piel J."/>
            <person name="Ashoor H."/>
            <person name="Bougouffa S."/>
            <person name="Bajic V.B."/>
            <person name="Ryu T."/>
            <person name="Ravasi T."/>
            <person name="Bayer T."/>
            <person name="Micklem G."/>
            <person name="Kim H."/>
            <person name="Bhak J."/>
            <person name="Lajeunesse T.C."/>
            <person name="Voolstra C.R."/>
        </authorList>
    </citation>
    <scope>NUCLEOTIDE SEQUENCE [LARGE SCALE GENOMIC DNA]</scope>
    <source>
        <strain evidence="2 3">CCMP2467</strain>
    </source>
</reference>
<feature type="region of interest" description="Disordered" evidence="1">
    <location>
        <begin position="255"/>
        <end position="281"/>
    </location>
</feature>